<dbReference type="EMBL" id="CM007390">
    <property type="protein sequence ID" value="ONK55841.1"/>
    <property type="molecule type" value="Genomic_DNA"/>
</dbReference>
<dbReference type="Gramene" id="ONK55841">
    <property type="protein sequence ID" value="ONK55841"/>
    <property type="gene ID" value="A4U43_C10F1520"/>
</dbReference>
<evidence type="ECO:0000313" key="3">
    <source>
        <dbReference type="Proteomes" id="UP000243459"/>
    </source>
</evidence>
<dbReference type="PANTHER" id="PTHR34361:SF2">
    <property type="entry name" value="OS08G0157800 PROTEIN"/>
    <property type="match status" value="1"/>
</dbReference>
<feature type="compositionally biased region" description="Basic and acidic residues" evidence="1">
    <location>
        <begin position="497"/>
        <end position="519"/>
    </location>
</feature>
<dbReference type="Proteomes" id="UP000243459">
    <property type="component" value="Chromosome 10"/>
</dbReference>
<feature type="region of interest" description="Disordered" evidence="1">
    <location>
        <begin position="484"/>
        <end position="519"/>
    </location>
</feature>
<feature type="compositionally biased region" description="Polar residues" evidence="1">
    <location>
        <begin position="375"/>
        <end position="389"/>
    </location>
</feature>
<feature type="region of interest" description="Disordered" evidence="1">
    <location>
        <begin position="371"/>
        <end position="402"/>
    </location>
</feature>
<protein>
    <submittedName>
        <fullName evidence="2">Uncharacterized protein</fullName>
    </submittedName>
</protein>
<evidence type="ECO:0000256" key="1">
    <source>
        <dbReference type="SAM" id="MobiDB-lite"/>
    </source>
</evidence>
<feature type="region of interest" description="Disordered" evidence="1">
    <location>
        <begin position="240"/>
        <end position="260"/>
    </location>
</feature>
<evidence type="ECO:0000313" key="2">
    <source>
        <dbReference type="EMBL" id="ONK55841.1"/>
    </source>
</evidence>
<dbReference type="AlphaFoldDB" id="A0A5P1DZT3"/>
<dbReference type="PANTHER" id="PTHR34361">
    <property type="entry name" value="OS08G0157800 PROTEIN"/>
    <property type="match status" value="1"/>
</dbReference>
<organism evidence="2 3">
    <name type="scientific">Asparagus officinalis</name>
    <name type="common">Garden asparagus</name>
    <dbReference type="NCBI Taxonomy" id="4686"/>
    <lineage>
        <taxon>Eukaryota</taxon>
        <taxon>Viridiplantae</taxon>
        <taxon>Streptophyta</taxon>
        <taxon>Embryophyta</taxon>
        <taxon>Tracheophyta</taxon>
        <taxon>Spermatophyta</taxon>
        <taxon>Magnoliopsida</taxon>
        <taxon>Liliopsida</taxon>
        <taxon>Asparagales</taxon>
        <taxon>Asparagaceae</taxon>
        <taxon>Asparagoideae</taxon>
        <taxon>Asparagus</taxon>
    </lineage>
</organism>
<keyword evidence="3" id="KW-1185">Reference proteome</keyword>
<name>A0A5P1DZT3_ASPOF</name>
<reference evidence="3" key="1">
    <citation type="journal article" date="2017" name="Nat. Commun.">
        <title>The asparagus genome sheds light on the origin and evolution of a young Y chromosome.</title>
        <authorList>
            <person name="Harkess A."/>
            <person name="Zhou J."/>
            <person name="Xu C."/>
            <person name="Bowers J.E."/>
            <person name="Van der Hulst R."/>
            <person name="Ayyampalayam S."/>
            <person name="Mercati F."/>
            <person name="Riccardi P."/>
            <person name="McKain M.R."/>
            <person name="Kakrana A."/>
            <person name="Tang H."/>
            <person name="Ray J."/>
            <person name="Groenendijk J."/>
            <person name="Arikit S."/>
            <person name="Mathioni S.M."/>
            <person name="Nakano M."/>
            <person name="Shan H."/>
            <person name="Telgmann-Rauber A."/>
            <person name="Kanno A."/>
            <person name="Yue Z."/>
            <person name="Chen H."/>
            <person name="Li W."/>
            <person name="Chen Y."/>
            <person name="Xu X."/>
            <person name="Zhang Y."/>
            <person name="Luo S."/>
            <person name="Chen H."/>
            <person name="Gao J."/>
            <person name="Mao Z."/>
            <person name="Pires J.C."/>
            <person name="Luo M."/>
            <person name="Kudrna D."/>
            <person name="Wing R.A."/>
            <person name="Meyers B.C."/>
            <person name="Yi K."/>
            <person name="Kong H."/>
            <person name="Lavrijsen P."/>
            <person name="Sunseri F."/>
            <person name="Falavigna A."/>
            <person name="Ye Y."/>
            <person name="Leebens-Mack J.H."/>
            <person name="Chen G."/>
        </authorList>
    </citation>
    <scope>NUCLEOTIDE SEQUENCE [LARGE SCALE GENOMIC DNA]</scope>
    <source>
        <strain evidence="3">cv. DH0086</strain>
    </source>
</reference>
<gene>
    <name evidence="2" type="ORF">A4U43_C10F1520</name>
</gene>
<feature type="compositionally biased region" description="Basic and acidic residues" evidence="1">
    <location>
        <begin position="390"/>
        <end position="402"/>
    </location>
</feature>
<proteinExistence type="predicted"/>
<sequence>MEFVPKVAESSLENRDSYGPWHGKHVDFSARPVNTRSDSSAWRDELATAYEVKARDSCNNGMSYFQLSTDPILCYPPTTCSSSANGFTPETSSQLHFLPRNSYSTTHKENLLDNIDDNFFNHKLGNKKVLGMDQYSDSKEVHAKDGKADNNMKGPTWNFSMDKTCSSLGNEVTSVNSLGYSTEVTNEFGTKQLNFMESIASSSRPKNSLQISSEILDEPNLTVDSPCWKGASMSQKYSFGSEVKDSGKGSQGLNGNGNQLSQLTAISSPERPLLEIEGANAETVVTDATQDKPSSPNLYSEDHIRSLSETRPDLVSAAKSIDTGLLLQAMHSLSEVLLSSSYSGGVEWKECDHELVRSVINNLEAFTSRNRKVSVSKSNDTPKKPTNTSSEEKNQGKKIEKVDIGSNRITEVTMEDLENDIFAKKEENPQVVLYKNLWMQAETALCSMKYELQLARMTLEMEKNDYETEEKDPVQLMKSPVFMTPMHSGTSYSVENDGGKSSEPKQKEQQTSRDDRIEDSVLARLEIIQGRHSNQKTLA</sequence>
<accession>A0A5P1DZT3</accession>